<dbReference type="AlphaFoldDB" id="A0A9Q0Y529"/>
<evidence type="ECO:0000313" key="2">
    <source>
        <dbReference type="EMBL" id="KAJ7341896.1"/>
    </source>
</evidence>
<feature type="compositionally biased region" description="Basic residues" evidence="1">
    <location>
        <begin position="31"/>
        <end position="45"/>
    </location>
</feature>
<feature type="region of interest" description="Disordered" evidence="1">
    <location>
        <begin position="14"/>
        <end position="59"/>
    </location>
</feature>
<organism evidence="2 3">
    <name type="scientific">Phrynocephalus forsythii</name>
    <dbReference type="NCBI Taxonomy" id="171643"/>
    <lineage>
        <taxon>Eukaryota</taxon>
        <taxon>Metazoa</taxon>
        <taxon>Chordata</taxon>
        <taxon>Craniata</taxon>
        <taxon>Vertebrata</taxon>
        <taxon>Euteleostomi</taxon>
        <taxon>Lepidosauria</taxon>
        <taxon>Squamata</taxon>
        <taxon>Bifurcata</taxon>
        <taxon>Unidentata</taxon>
        <taxon>Episquamata</taxon>
        <taxon>Toxicofera</taxon>
        <taxon>Iguania</taxon>
        <taxon>Acrodonta</taxon>
        <taxon>Agamidae</taxon>
        <taxon>Agaminae</taxon>
        <taxon>Phrynocephalus</taxon>
    </lineage>
</organism>
<feature type="compositionally biased region" description="Basic residues" evidence="1">
    <location>
        <begin position="208"/>
        <end position="223"/>
    </location>
</feature>
<proteinExistence type="predicted"/>
<evidence type="ECO:0000256" key="1">
    <source>
        <dbReference type="SAM" id="MobiDB-lite"/>
    </source>
</evidence>
<feature type="compositionally biased region" description="Basic and acidic residues" evidence="1">
    <location>
        <begin position="165"/>
        <end position="177"/>
    </location>
</feature>
<dbReference type="Proteomes" id="UP001142489">
    <property type="component" value="Unassembled WGS sequence"/>
</dbReference>
<feature type="region of interest" description="Disordered" evidence="1">
    <location>
        <begin position="138"/>
        <end position="241"/>
    </location>
</feature>
<accession>A0A9Q0Y529</accession>
<name>A0A9Q0Y529_9SAUR</name>
<evidence type="ECO:0000313" key="3">
    <source>
        <dbReference type="Proteomes" id="UP001142489"/>
    </source>
</evidence>
<comment type="caution">
    <text evidence="2">The sequence shown here is derived from an EMBL/GenBank/DDBJ whole genome shotgun (WGS) entry which is preliminary data.</text>
</comment>
<keyword evidence="3" id="KW-1185">Reference proteome</keyword>
<protein>
    <submittedName>
        <fullName evidence="2">Uncharacterized protein</fullName>
    </submittedName>
</protein>
<gene>
    <name evidence="2" type="ORF">JRQ81_007546</name>
</gene>
<feature type="compositionally biased region" description="Low complexity" evidence="1">
    <location>
        <begin position="146"/>
        <end position="159"/>
    </location>
</feature>
<dbReference type="EMBL" id="JAPFRF010000002">
    <property type="protein sequence ID" value="KAJ7341896.1"/>
    <property type="molecule type" value="Genomic_DNA"/>
</dbReference>
<reference evidence="2" key="1">
    <citation type="journal article" date="2023" name="DNA Res.">
        <title>Chromosome-level genome assembly of Phrynocephalus forsythii using third-generation DNA sequencing and Hi-C analysis.</title>
        <authorList>
            <person name="Qi Y."/>
            <person name="Zhao W."/>
            <person name="Zhao Y."/>
            <person name="Niu C."/>
            <person name="Cao S."/>
            <person name="Zhang Y."/>
        </authorList>
    </citation>
    <scope>NUCLEOTIDE SEQUENCE</scope>
    <source>
        <tissue evidence="2">Muscle</tissue>
    </source>
</reference>
<sequence length="241" mass="26684">MFLMTQLLQHVVPARSPRRRAGRAAWGPTATKRRRRRRPKGKHRGGSAQYPSKPPAAAPAVVAASAHPRRLAAWQHLAPGGEGCATPCTTSCTTLYGGDLPGQPEPFGRSPGSRCARVEELLGDDQWASPVPRPFEYGADLPTDASKPPSLCPSSFSFSQADPKAYPKKEAKAREWQEPCDGSPSLADLMRSLKQYEEEYLPPEHSPHRQHQHQHHHHHHHHTTPLQVEERRGPGHPPRSS</sequence>